<proteinExistence type="predicted"/>
<name>A0A9D1RG33_9BACT</name>
<sequence length="405" mass="47005">MHFGKVLLYFIFLQTIITSSFAQTREERNVFDNLSRSFEYKTIKLNIYNSNFLVDNEYKGLKVSGYTLPGFRLTPTVSYTPNKKIMIEGGVSILHYWGANKYPCTVYSHLPDWESYQYMNGLHLIPYFRAIWLIDKDMLLSFGNVYNFNSHLLNEVLYNYENTFNSDPELGAQFIMDKKHFYMDLWLNWQSFVFDGDIHQESFTIGCATETRFHFANDKFSITFPLNVIIQHLGGENLDIKHDVQSWLNASVGLKTTYRFNPSASVSLGGETIGYKNLSGNDLFPFDKGWGIYPYISFRYNELEIKTAYFESEDFVSLLGSQHFCNFSSNTEDLLFDRNSQIYAKASYHLKIGNGYNLNLIFQLFRQNELNGYRTGYGSVKRKGFTSFTLGVVFNINPSIKLKTI</sequence>
<dbReference type="AlphaFoldDB" id="A0A9D1RG33"/>
<reference evidence="1" key="1">
    <citation type="journal article" date="2021" name="PeerJ">
        <title>Extensive microbial diversity within the chicken gut microbiome revealed by metagenomics and culture.</title>
        <authorList>
            <person name="Gilroy R."/>
            <person name="Ravi A."/>
            <person name="Getino M."/>
            <person name="Pursley I."/>
            <person name="Horton D.L."/>
            <person name="Alikhan N.F."/>
            <person name="Baker D."/>
            <person name="Gharbi K."/>
            <person name="Hall N."/>
            <person name="Watson M."/>
            <person name="Adriaenssens E.M."/>
            <person name="Foster-Nyarko E."/>
            <person name="Jarju S."/>
            <person name="Secka A."/>
            <person name="Antonio M."/>
            <person name="Oren A."/>
            <person name="Chaudhuri R.R."/>
            <person name="La Ragione R."/>
            <person name="Hildebrand F."/>
            <person name="Pallen M.J."/>
        </authorList>
    </citation>
    <scope>NUCLEOTIDE SEQUENCE</scope>
    <source>
        <strain evidence="1">Gambia16-930</strain>
    </source>
</reference>
<organism evidence="1 2">
    <name type="scientific">Candidatus Onthomorpha intestinigallinarum</name>
    <dbReference type="NCBI Taxonomy" id="2840880"/>
    <lineage>
        <taxon>Bacteria</taxon>
        <taxon>Pseudomonadati</taxon>
        <taxon>Bacteroidota</taxon>
        <taxon>Bacteroidia</taxon>
        <taxon>Bacteroidales</taxon>
        <taxon>Candidatus Onthomorpha</taxon>
    </lineage>
</organism>
<reference evidence="1" key="2">
    <citation type="submission" date="2021-04" db="EMBL/GenBank/DDBJ databases">
        <authorList>
            <person name="Gilroy R."/>
        </authorList>
    </citation>
    <scope>NUCLEOTIDE SEQUENCE</scope>
    <source>
        <strain evidence="1">Gambia16-930</strain>
    </source>
</reference>
<dbReference type="Proteomes" id="UP000824267">
    <property type="component" value="Unassembled WGS sequence"/>
</dbReference>
<evidence type="ECO:0000313" key="1">
    <source>
        <dbReference type="EMBL" id="HIW87244.1"/>
    </source>
</evidence>
<dbReference type="EMBL" id="DXGG01000106">
    <property type="protein sequence ID" value="HIW87244.1"/>
    <property type="molecule type" value="Genomic_DNA"/>
</dbReference>
<protein>
    <submittedName>
        <fullName evidence="1">Uncharacterized protein</fullName>
    </submittedName>
</protein>
<comment type="caution">
    <text evidence="1">The sequence shown here is derived from an EMBL/GenBank/DDBJ whole genome shotgun (WGS) entry which is preliminary data.</text>
</comment>
<evidence type="ECO:0000313" key="2">
    <source>
        <dbReference type="Proteomes" id="UP000824267"/>
    </source>
</evidence>
<accession>A0A9D1RG33</accession>
<gene>
    <name evidence="1" type="ORF">IAC47_03095</name>
</gene>